<dbReference type="Pfam" id="PF17780">
    <property type="entry name" value="OCRE"/>
    <property type="match status" value="1"/>
</dbReference>
<feature type="transmembrane region" description="Helical" evidence="2">
    <location>
        <begin position="282"/>
        <end position="306"/>
    </location>
</feature>
<feature type="compositionally biased region" description="Basic and acidic residues" evidence="1">
    <location>
        <begin position="535"/>
        <end position="558"/>
    </location>
</feature>
<evidence type="ECO:0000256" key="2">
    <source>
        <dbReference type="SAM" id="Phobius"/>
    </source>
</evidence>
<gene>
    <name evidence="4" type="ORF">BSAL_85085</name>
</gene>
<dbReference type="InterPro" id="IPR041591">
    <property type="entry name" value="OCRE"/>
</dbReference>
<feature type="transmembrane region" description="Helical" evidence="2">
    <location>
        <begin position="366"/>
        <end position="385"/>
    </location>
</feature>
<protein>
    <submittedName>
        <fullName evidence="4">Membrane-associated protein, putative</fullName>
    </submittedName>
</protein>
<feature type="transmembrane region" description="Helical" evidence="2">
    <location>
        <begin position="124"/>
        <end position="151"/>
    </location>
</feature>
<keyword evidence="2" id="KW-0472">Membrane</keyword>
<feature type="region of interest" description="Disordered" evidence="1">
    <location>
        <begin position="420"/>
        <end position="461"/>
    </location>
</feature>
<proteinExistence type="predicted"/>
<dbReference type="VEuPathDB" id="TriTrypDB:BSAL_85085"/>
<accession>A0A0S4J3G0</accession>
<evidence type="ECO:0000313" key="5">
    <source>
        <dbReference type="Proteomes" id="UP000051952"/>
    </source>
</evidence>
<feature type="compositionally biased region" description="Low complexity" evidence="1">
    <location>
        <begin position="509"/>
        <end position="534"/>
    </location>
</feature>
<feature type="transmembrane region" description="Helical" evidence="2">
    <location>
        <begin position="207"/>
        <end position="234"/>
    </location>
</feature>
<evidence type="ECO:0000259" key="3">
    <source>
        <dbReference type="Pfam" id="PF17780"/>
    </source>
</evidence>
<sequence>MVHNAKHKFLGLSSILSFLIVGLIIGAVAAPAWIAYSSQGDYPQYQGLFKNCRSNSCSSNQFDADGQGSTGSLGCKQSGSELQDRFTATAATLLGAAGIVAIVVLVQLGHVFRIGRLSQASHMWLFWGLILAFVSSLVGVAIFGGTVNSWWNCGSDFCQPYKSTGTSCGVGYGYVFSIVGCGATFISAIIVLTFAKFPHVMFPTNDVVLAAVFLEIFAVVLIGVGVASTEWIVIITNYASTGLFQQCLAWSCNSIDLGQTLTTRTDCDIVGSSVTTRLSASAAVLIVAAVILAVFGVLFTLAHLRISTKLFITNTKKRVTIGFIVLALILEVVGLILATNVFDSYYFCGISFCTNYAGYCREGTAFGLCLGALILTVLLVILHVFEFNACCCFQERFASGRQSFSVWKVLRASKLEGAAGTAEPSSSSTAGGAHPPGTKSQRNSAPTEAKEPIDDNTIQLPSGQWDYDSVSGFYWSEELYLFFDPVTQQFYDPNKDEWFTQDRRTAAAGLTSPHATAAAATSNSSMNRSNNRSPSADRRGGRETEMRSPRKDQNTPRR</sequence>
<dbReference type="CDD" id="cd16074">
    <property type="entry name" value="OCRE"/>
    <property type="match status" value="1"/>
</dbReference>
<feature type="transmembrane region" description="Helical" evidence="2">
    <location>
        <begin position="12"/>
        <end position="36"/>
    </location>
</feature>
<dbReference type="Proteomes" id="UP000051952">
    <property type="component" value="Unassembled WGS sequence"/>
</dbReference>
<keyword evidence="2" id="KW-1133">Transmembrane helix</keyword>
<name>A0A0S4J3G0_BODSA</name>
<dbReference type="AlphaFoldDB" id="A0A0S4J3G0"/>
<dbReference type="Gene3D" id="1.20.140.150">
    <property type="match status" value="1"/>
</dbReference>
<feature type="region of interest" description="Disordered" evidence="1">
    <location>
        <begin position="509"/>
        <end position="558"/>
    </location>
</feature>
<keyword evidence="2" id="KW-0812">Transmembrane</keyword>
<dbReference type="EMBL" id="CYKH01000993">
    <property type="protein sequence ID" value="CUG76244.1"/>
    <property type="molecule type" value="Genomic_DNA"/>
</dbReference>
<feature type="transmembrane region" description="Helical" evidence="2">
    <location>
        <begin position="318"/>
        <end position="338"/>
    </location>
</feature>
<keyword evidence="5" id="KW-1185">Reference proteome</keyword>
<feature type="transmembrane region" description="Helical" evidence="2">
    <location>
        <begin position="90"/>
        <end position="112"/>
    </location>
</feature>
<evidence type="ECO:0000313" key="4">
    <source>
        <dbReference type="EMBL" id="CUG76244.1"/>
    </source>
</evidence>
<feature type="domain" description="OCRE" evidence="3">
    <location>
        <begin position="463"/>
        <end position="506"/>
    </location>
</feature>
<feature type="transmembrane region" description="Helical" evidence="2">
    <location>
        <begin position="171"/>
        <end position="195"/>
    </location>
</feature>
<evidence type="ECO:0000256" key="1">
    <source>
        <dbReference type="SAM" id="MobiDB-lite"/>
    </source>
</evidence>
<reference evidence="5" key="1">
    <citation type="submission" date="2015-09" db="EMBL/GenBank/DDBJ databases">
        <authorList>
            <consortium name="Pathogen Informatics"/>
        </authorList>
    </citation>
    <scope>NUCLEOTIDE SEQUENCE [LARGE SCALE GENOMIC DNA]</scope>
    <source>
        <strain evidence="5">Lake Konstanz</strain>
    </source>
</reference>
<organism evidence="4 5">
    <name type="scientific">Bodo saltans</name>
    <name type="common">Flagellated protozoan</name>
    <dbReference type="NCBI Taxonomy" id="75058"/>
    <lineage>
        <taxon>Eukaryota</taxon>
        <taxon>Discoba</taxon>
        <taxon>Euglenozoa</taxon>
        <taxon>Kinetoplastea</taxon>
        <taxon>Metakinetoplastina</taxon>
        <taxon>Eubodonida</taxon>
        <taxon>Bodonidae</taxon>
        <taxon>Bodo</taxon>
    </lineage>
</organism>